<dbReference type="AlphaFoldDB" id="F6D757"/>
<feature type="domain" description="Dinitrogenase iron-molybdenum cofactor biosynthesis" evidence="1">
    <location>
        <begin position="10"/>
        <end position="99"/>
    </location>
</feature>
<dbReference type="GeneID" id="10669525"/>
<organism evidence="2 3">
    <name type="scientific">Methanobacterium paludis (strain DSM 25820 / JCM 18151 / SWAN1)</name>
    <dbReference type="NCBI Taxonomy" id="868131"/>
    <lineage>
        <taxon>Archaea</taxon>
        <taxon>Methanobacteriati</taxon>
        <taxon>Methanobacteriota</taxon>
        <taxon>Methanomada group</taxon>
        <taxon>Methanobacteria</taxon>
        <taxon>Methanobacteriales</taxon>
        <taxon>Methanobacteriaceae</taxon>
        <taxon>Methanobacterium</taxon>
    </lineage>
</organism>
<dbReference type="eggNOG" id="arCOG02736">
    <property type="taxonomic scope" value="Archaea"/>
</dbReference>
<dbReference type="EMBL" id="CP002772">
    <property type="protein sequence ID" value="AEG19016.1"/>
    <property type="molecule type" value="Genomic_DNA"/>
</dbReference>
<dbReference type="Pfam" id="PF02579">
    <property type="entry name" value="Nitro_FeMo-Co"/>
    <property type="match status" value="1"/>
</dbReference>
<keyword evidence="3" id="KW-1185">Reference proteome</keyword>
<dbReference type="PANTHER" id="PTHR33937">
    <property type="entry name" value="IRON-MOLYBDENUM PROTEIN-RELATED-RELATED"/>
    <property type="match status" value="1"/>
</dbReference>
<dbReference type="HOGENOM" id="CLU_104194_3_2_2"/>
<dbReference type="KEGG" id="mew:MSWAN_2007"/>
<dbReference type="InterPro" id="IPR003731">
    <property type="entry name" value="Di-Nase_FeMo-co_biosynth"/>
</dbReference>
<dbReference type="RefSeq" id="WP_013826515.1">
    <property type="nucleotide sequence ID" value="NC_015574.1"/>
</dbReference>
<dbReference type="STRING" id="868131.MSWAN_2007"/>
<gene>
    <name evidence="2" type="ordered locus">MSWAN_2007</name>
</gene>
<evidence type="ECO:0000259" key="1">
    <source>
        <dbReference type="Pfam" id="PF02579"/>
    </source>
</evidence>
<dbReference type="Proteomes" id="UP000009231">
    <property type="component" value="Chromosome"/>
</dbReference>
<evidence type="ECO:0000313" key="3">
    <source>
        <dbReference type="Proteomes" id="UP000009231"/>
    </source>
</evidence>
<evidence type="ECO:0000313" key="2">
    <source>
        <dbReference type="EMBL" id="AEG19016.1"/>
    </source>
</evidence>
<dbReference type="SUPFAM" id="SSF53146">
    <property type="entry name" value="Nitrogenase accessory factor-like"/>
    <property type="match status" value="1"/>
</dbReference>
<name>F6D757_METPW</name>
<dbReference type="InterPro" id="IPR036105">
    <property type="entry name" value="DiNase_FeMo-co_biosyn_sf"/>
</dbReference>
<dbReference type="OrthoDB" id="85838at2157"/>
<dbReference type="PANTHER" id="PTHR33937:SF2">
    <property type="entry name" value="DINITROGENASE IRON-MOLYBDENUM COFACTOR BIOSYNTHESIS DOMAIN-CONTAINING PROTEIN"/>
    <property type="match status" value="1"/>
</dbReference>
<proteinExistence type="predicted"/>
<dbReference type="Gene3D" id="3.30.420.130">
    <property type="entry name" value="Dinitrogenase iron-molybdenum cofactor biosynthesis domain"/>
    <property type="match status" value="1"/>
</dbReference>
<protein>
    <submittedName>
        <fullName evidence="2">Dinitrogenase iron-molybdenum cofactor biosynthesis protein</fullName>
    </submittedName>
</protein>
<sequence length="105" mass="11860">MKVAVTSTNGKDIDLHFGDAKSFLIFEVKDGSSEFLEIRDKTDIPLENHTDRWIESLEILKDCRAVICSKIGKEPSIELRKSGIRPIQLDMSVKDALKECSNHTI</sequence>
<dbReference type="InterPro" id="IPR051840">
    <property type="entry name" value="NifX/NifY_domain"/>
</dbReference>
<reference evidence="2 3" key="1">
    <citation type="journal article" date="2014" name="Int. J. Syst. Evol. Microbiol.">
        <title>Methanobacterium paludis sp. nov. and a novel strain of Methanobacterium lacus isolated from northern peatlands.</title>
        <authorList>
            <person name="Cadillo-Quiroz H."/>
            <person name="Brauer S.L."/>
            <person name="Goodson N."/>
            <person name="Yavitt J.B."/>
            <person name="Zinder S.H."/>
        </authorList>
    </citation>
    <scope>NUCLEOTIDE SEQUENCE [LARGE SCALE GENOMIC DNA]</scope>
    <source>
        <strain evidence="3">DSM 25820 / JCM 18151 / SWAN1</strain>
    </source>
</reference>
<accession>F6D757</accession>